<protein>
    <submittedName>
        <fullName evidence="1">Uncharacterized protein</fullName>
    </submittedName>
</protein>
<dbReference type="AlphaFoldDB" id="Q9K1T4"/>
<gene>
    <name evidence="1" type="ordered locus">CP_1036</name>
</gene>
<name>Q9K1T4_CHLPN</name>
<organism evidence="1 2">
    <name type="scientific">Chlamydia pneumoniae</name>
    <name type="common">Chlamydophila pneumoniae</name>
    <dbReference type="NCBI Taxonomy" id="83558"/>
    <lineage>
        <taxon>Bacteria</taxon>
        <taxon>Pseudomonadati</taxon>
        <taxon>Chlamydiota</taxon>
        <taxon>Chlamydiia</taxon>
        <taxon>Chlamydiales</taxon>
        <taxon>Chlamydiaceae</taxon>
        <taxon>Chlamydia/Chlamydophila group</taxon>
        <taxon>Chlamydia</taxon>
    </lineage>
</organism>
<proteinExistence type="predicted"/>
<dbReference type="KEGG" id="cpa:CP_1036"/>
<accession>Q9K1T4</accession>
<evidence type="ECO:0000313" key="1">
    <source>
        <dbReference type="EMBL" id="AAF38811.1"/>
    </source>
</evidence>
<reference evidence="1 2" key="1">
    <citation type="journal article" date="2000" name="Nucleic Acids Res.">
        <title>Genome sequences of Chlamydia trachomatis MoPn and Chlamydia pneumoniae AR39.</title>
        <authorList>
            <person name="Read T.D."/>
            <person name="Brunham R.C."/>
            <person name="Shen C."/>
            <person name="Gill S.R."/>
            <person name="Heidelberg J.F."/>
            <person name="White O."/>
            <person name="Hickey E.K."/>
            <person name="Peterson J.D."/>
            <person name="Utterback T.R."/>
            <person name="Berry K.J."/>
            <person name="Bass S."/>
            <person name="Linher K.D."/>
            <person name="Weidman J.F."/>
            <person name="Khouri H.M."/>
            <person name="Craven B."/>
            <person name="Bowman C."/>
            <person name="Dodson R.J."/>
            <person name="Gwinn M.L."/>
            <person name="Nelson W.C."/>
            <person name="DeBoy R.T."/>
            <person name="Kolonay J.F."/>
            <person name="McClarty G."/>
            <person name="Salzberg S.L."/>
            <person name="Eisen J.A."/>
            <person name="Fraser C.M."/>
        </authorList>
    </citation>
    <scope>NUCLEOTIDE SEQUENCE [LARGE SCALE GENOMIC DNA]</scope>
    <source>
        <strain evidence="1 2">AR39</strain>
    </source>
</reference>
<dbReference type="Proteomes" id="UP000000583">
    <property type="component" value="Chromosome"/>
</dbReference>
<dbReference type="EMBL" id="AE002161">
    <property type="protein sequence ID" value="AAF38811.1"/>
    <property type="molecule type" value="Genomic_DNA"/>
</dbReference>
<dbReference type="PIR" id="F81511">
    <property type="entry name" value="F81511"/>
</dbReference>
<evidence type="ECO:0000313" key="2">
    <source>
        <dbReference type="Proteomes" id="UP000000583"/>
    </source>
</evidence>
<sequence>MLSNYALCRVKLWHFPHKLIHLNMLVYNEYVLVNYEITTS</sequence>